<evidence type="ECO:0000313" key="2">
    <source>
        <dbReference type="Proteomes" id="UP000070458"/>
    </source>
</evidence>
<organism evidence="1 2">
    <name type="scientific">Streptococcus mitis</name>
    <dbReference type="NCBI Taxonomy" id="28037"/>
    <lineage>
        <taxon>Bacteria</taxon>
        <taxon>Bacillati</taxon>
        <taxon>Bacillota</taxon>
        <taxon>Bacilli</taxon>
        <taxon>Lactobacillales</taxon>
        <taxon>Streptococcaceae</taxon>
        <taxon>Streptococcus</taxon>
        <taxon>Streptococcus mitis group</taxon>
    </lineage>
</organism>
<evidence type="ECO:0000313" key="1">
    <source>
        <dbReference type="EMBL" id="KXT90775.1"/>
    </source>
</evidence>
<evidence type="ECO:0008006" key="3">
    <source>
        <dbReference type="Google" id="ProtNLM"/>
    </source>
</evidence>
<name>A0A139PKC1_STRMT</name>
<dbReference type="AlphaFoldDB" id="A0A139PKC1"/>
<dbReference type="EMBL" id="LQOD01000437">
    <property type="protein sequence ID" value="KXT90775.1"/>
    <property type="molecule type" value="Genomic_DNA"/>
</dbReference>
<accession>A0A139PKC1</accession>
<reference evidence="1 2" key="1">
    <citation type="submission" date="2016-01" db="EMBL/GenBank/DDBJ databases">
        <title>Highly variable Streptococcus oralis are common among viridans streptococci isolated from primates.</title>
        <authorList>
            <person name="Denapaite D."/>
            <person name="Rieger M."/>
            <person name="Koendgen S."/>
            <person name="Brueckner R."/>
            <person name="Ochigava I."/>
            <person name="Kappeler P."/>
            <person name="Maetz-Rensing K."/>
            <person name="Leendertz F."/>
            <person name="Hakenbeck R."/>
        </authorList>
    </citation>
    <scope>NUCLEOTIDE SEQUENCE [LARGE SCALE GENOMIC DNA]</scope>
    <source>
        <strain evidence="1 2">DD26</strain>
    </source>
</reference>
<proteinExistence type="predicted"/>
<dbReference type="Proteomes" id="UP000070458">
    <property type="component" value="Unassembled WGS sequence"/>
</dbReference>
<protein>
    <recommendedName>
        <fullName evidence="3">Phage protein</fullName>
    </recommendedName>
</protein>
<sequence>MAKLTKEDVLQVSNEIINDAIPTIENMLDEVFQEYPIDIEVRKAILYSTLAVYRLSTETTVSLLTQLVNAQEN</sequence>
<gene>
    <name evidence="1" type="ORF">SMIDD26_01934</name>
</gene>
<dbReference type="RefSeq" id="WP_061440053.1">
    <property type="nucleotide sequence ID" value="NZ_KQ970293.1"/>
</dbReference>
<comment type="caution">
    <text evidence="1">The sequence shown here is derived from an EMBL/GenBank/DDBJ whole genome shotgun (WGS) entry which is preliminary data.</text>
</comment>
<dbReference type="PATRIC" id="fig|28037.233.peg.2269"/>